<evidence type="ECO:0000313" key="2">
    <source>
        <dbReference type="Proteomes" id="UP000887569"/>
    </source>
</evidence>
<reference evidence="3" key="1">
    <citation type="submission" date="2022-11" db="UniProtKB">
        <authorList>
            <consortium name="WormBaseParasite"/>
        </authorList>
    </citation>
    <scope>IDENTIFICATION</scope>
</reference>
<sequence>MNKTIIAFVDNILKFYNCYLFVFSNVSMMCYSFAFLELLLRLSLSRSALIGSSACCFIAIGVLFASKASRNDIRFNSTFMNSFYYLLICRFYSSRRDIIIRCG</sequence>
<dbReference type="AlphaFoldDB" id="A0A915BLK4"/>
<evidence type="ECO:0000313" key="3">
    <source>
        <dbReference type="WBParaSite" id="PgR044_g048_t01"/>
    </source>
</evidence>
<evidence type="ECO:0000256" key="1">
    <source>
        <dbReference type="SAM" id="Phobius"/>
    </source>
</evidence>
<feature type="transmembrane region" description="Helical" evidence="1">
    <location>
        <begin position="47"/>
        <end position="67"/>
    </location>
</feature>
<organism evidence="2 3">
    <name type="scientific">Parascaris univalens</name>
    <name type="common">Nematode worm</name>
    <dbReference type="NCBI Taxonomy" id="6257"/>
    <lineage>
        <taxon>Eukaryota</taxon>
        <taxon>Metazoa</taxon>
        <taxon>Ecdysozoa</taxon>
        <taxon>Nematoda</taxon>
        <taxon>Chromadorea</taxon>
        <taxon>Rhabditida</taxon>
        <taxon>Spirurina</taxon>
        <taxon>Ascaridomorpha</taxon>
        <taxon>Ascaridoidea</taxon>
        <taxon>Ascarididae</taxon>
        <taxon>Parascaris</taxon>
    </lineage>
</organism>
<name>A0A915BLK4_PARUN</name>
<dbReference type="WBParaSite" id="PgR044_g048_t01">
    <property type="protein sequence ID" value="PgR044_g048_t01"/>
    <property type="gene ID" value="PgR044_g048"/>
</dbReference>
<keyword evidence="2" id="KW-1185">Reference proteome</keyword>
<keyword evidence="1" id="KW-0472">Membrane</keyword>
<dbReference type="Proteomes" id="UP000887569">
    <property type="component" value="Unplaced"/>
</dbReference>
<proteinExistence type="predicted"/>
<keyword evidence="1" id="KW-1133">Transmembrane helix</keyword>
<accession>A0A915BLK4</accession>
<protein>
    <submittedName>
        <fullName evidence="3">NADH dehydrogenase subunit 4L</fullName>
    </submittedName>
</protein>
<feature type="transmembrane region" description="Helical" evidence="1">
    <location>
        <begin position="20"/>
        <end position="40"/>
    </location>
</feature>
<keyword evidence="1" id="KW-0812">Transmembrane</keyword>